<sequence length="77" mass="7736">MFGSSSVNGSGAAPQPVRATKSASGAKRVNRRIMRGSGSEKAGTGIAQRGAGRKRTRLAGGMSDAILIGKMSVGVFA</sequence>
<gene>
    <name evidence="2" type="ORF">MACH21_29300</name>
</gene>
<dbReference type="Proteomes" id="UP001337723">
    <property type="component" value="Chromosome"/>
</dbReference>
<reference evidence="2 3" key="1">
    <citation type="submission" date="2023-01" db="EMBL/GenBank/DDBJ databases">
        <title>Complete genome sequence of Roseicyclus marinus strain Dej080120_10.</title>
        <authorList>
            <person name="Ueki S."/>
            <person name="Maruyama F."/>
        </authorList>
    </citation>
    <scope>NUCLEOTIDE SEQUENCE [LARGE SCALE GENOMIC DNA]</scope>
    <source>
        <strain evidence="2 3">Dej080120_10</strain>
    </source>
</reference>
<dbReference type="AlphaFoldDB" id="A0AA48HEF4"/>
<evidence type="ECO:0000256" key="1">
    <source>
        <dbReference type="SAM" id="MobiDB-lite"/>
    </source>
</evidence>
<accession>A0AA48HEF4</accession>
<dbReference type="KEGG" id="rmai:MACH21_29300"/>
<evidence type="ECO:0000313" key="2">
    <source>
        <dbReference type="EMBL" id="BDW86753.1"/>
    </source>
</evidence>
<proteinExistence type="predicted"/>
<evidence type="ECO:0000313" key="3">
    <source>
        <dbReference type="Proteomes" id="UP001337723"/>
    </source>
</evidence>
<feature type="region of interest" description="Disordered" evidence="1">
    <location>
        <begin position="1"/>
        <end position="55"/>
    </location>
</feature>
<name>A0AA48HEF4_9RHOB</name>
<organism evidence="2 3">
    <name type="scientific">Roseicyclus marinus</name>
    <dbReference type="NCBI Taxonomy" id="2161673"/>
    <lineage>
        <taxon>Bacteria</taxon>
        <taxon>Pseudomonadati</taxon>
        <taxon>Pseudomonadota</taxon>
        <taxon>Alphaproteobacteria</taxon>
        <taxon>Rhodobacterales</taxon>
        <taxon>Roseobacteraceae</taxon>
        <taxon>Roseicyclus</taxon>
    </lineage>
</organism>
<protein>
    <submittedName>
        <fullName evidence="2">Uncharacterized protein</fullName>
    </submittedName>
</protein>
<keyword evidence="3" id="KW-1185">Reference proteome</keyword>
<dbReference type="EMBL" id="AP027266">
    <property type="protein sequence ID" value="BDW86753.1"/>
    <property type="molecule type" value="Genomic_DNA"/>
</dbReference>